<accession>A0AAV4SGP8</accession>
<dbReference type="Proteomes" id="UP001054945">
    <property type="component" value="Unassembled WGS sequence"/>
</dbReference>
<gene>
    <name evidence="1" type="primary">DDZ39_07815</name>
    <name evidence="1" type="ORF">CEXT_457231</name>
</gene>
<keyword evidence="2" id="KW-1185">Reference proteome</keyword>
<organism evidence="1 2">
    <name type="scientific">Caerostris extrusa</name>
    <name type="common">Bark spider</name>
    <name type="synonym">Caerostris bankana</name>
    <dbReference type="NCBI Taxonomy" id="172846"/>
    <lineage>
        <taxon>Eukaryota</taxon>
        <taxon>Metazoa</taxon>
        <taxon>Ecdysozoa</taxon>
        <taxon>Arthropoda</taxon>
        <taxon>Chelicerata</taxon>
        <taxon>Arachnida</taxon>
        <taxon>Araneae</taxon>
        <taxon>Araneomorphae</taxon>
        <taxon>Entelegynae</taxon>
        <taxon>Araneoidea</taxon>
        <taxon>Araneidae</taxon>
        <taxon>Caerostris</taxon>
    </lineage>
</organism>
<dbReference type="EMBL" id="BPLR01009373">
    <property type="protein sequence ID" value="GIY31397.1"/>
    <property type="molecule type" value="Genomic_DNA"/>
</dbReference>
<keyword evidence="1" id="KW-0548">Nucleotidyltransferase</keyword>
<protein>
    <submittedName>
        <fullName evidence="1">Reverse transcriptase domain-containing protein</fullName>
    </submittedName>
</protein>
<evidence type="ECO:0000313" key="2">
    <source>
        <dbReference type="Proteomes" id="UP001054945"/>
    </source>
</evidence>
<sequence>MDKTNFCVFSTDRKHRGTFNSNTKINDSPIKKIDLTFIPTYLITMDPEFPFTRHIVHIANKALRKLSILKNLRGTTWGSRPKTVKNAFCSIIRPLLEYAAPIWNPNSQPSKMDSVQHRASKIIIGAVSSTDNNKAEQEWGLPLLENRRNLATIKFTNRLRSKNMDHISTRVFNEWKRLNKTQKILNSTA</sequence>
<comment type="caution">
    <text evidence="1">The sequence shown here is derived from an EMBL/GenBank/DDBJ whole genome shotgun (WGS) entry which is preliminary data.</text>
</comment>
<name>A0AAV4SGP8_CAEEX</name>
<dbReference type="AlphaFoldDB" id="A0AAV4SGP8"/>
<reference evidence="1 2" key="1">
    <citation type="submission" date="2021-06" db="EMBL/GenBank/DDBJ databases">
        <title>Caerostris extrusa draft genome.</title>
        <authorList>
            <person name="Kono N."/>
            <person name="Arakawa K."/>
        </authorList>
    </citation>
    <scope>NUCLEOTIDE SEQUENCE [LARGE SCALE GENOMIC DNA]</scope>
</reference>
<keyword evidence="1" id="KW-0808">Transferase</keyword>
<evidence type="ECO:0000313" key="1">
    <source>
        <dbReference type="EMBL" id="GIY31397.1"/>
    </source>
</evidence>
<keyword evidence="1" id="KW-0695">RNA-directed DNA polymerase</keyword>
<dbReference type="GO" id="GO:0003964">
    <property type="term" value="F:RNA-directed DNA polymerase activity"/>
    <property type="evidence" value="ECO:0007669"/>
    <property type="project" value="UniProtKB-KW"/>
</dbReference>
<proteinExistence type="predicted"/>